<gene>
    <name evidence="3" type="ORF">JM18_002175</name>
</gene>
<keyword evidence="2" id="KW-0732">Signal</keyword>
<accession>A0A921VB80</accession>
<evidence type="ECO:0000313" key="4">
    <source>
        <dbReference type="Proteomes" id="UP000792063"/>
    </source>
</evidence>
<evidence type="ECO:0000256" key="2">
    <source>
        <dbReference type="SAM" id="SignalP"/>
    </source>
</evidence>
<evidence type="ECO:0000256" key="1">
    <source>
        <dbReference type="SAM" id="MobiDB-lite"/>
    </source>
</evidence>
<feature type="region of interest" description="Disordered" evidence="1">
    <location>
        <begin position="52"/>
        <end position="84"/>
    </location>
</feature>
<proteinExistence type="predicted"/>
<feature type="chain" id="PRO_5036790662" description="RxLR effector protein" evidence="2">
    <location>
        <begin position="37"/>
        <end position="84"/>
    </location>
</feature>
<evidence type="ECO:0000313" key="3">
    <source>
        <dbReference type="EMBL" id="KAG2527829.1"/>
    </source>
</evidence>
<comment type="caution">
    <text evidence="3">The sequence shown here is derived from an EMBL/GenBank/DDBJ whole genome shotgun (WGS) entry which is preliminary data.</text>
</comment>
<reference evidence="3" key="2">
    <citation type="submission" date="2020-06" db="EMBL/GenBank/DDBJ databases">
        <authorList>
            <person name="Studholme D.J."/>
        </authorList>
    </citation>
    <scope>NUCLEOTIDE SEQUENCE</scope>
    <source>
        <strain evidence="3">NZFS 3630</strain>
    </source>
</reference>
<sequence length="84" mass="9443">MLSLKQTPEPAKVFLQIRRILAILTLTLMLHPKAEQAQKLGSQVSPIQYWTAKNPTSRQRQMQKPTSSMETGSAMARPCPIPNQ</sequence>
<feature type="signal peptide" evidence="2">
    <location>
        <begin position="1"/>
        <end position="36"/>
    </location>
</feature>
<feature type="compositionally biased region" description="Polar residues" evidence="1">
    <location>
        <begin position="52"/>
        <end position="71"/>
    </location>
</feature>
<evidence type="ECO:0008006" key="5">
    <source>
        <dbReference type="Google" id="ProtNLM"/>
    </source>
</evidence>
<name>A0A921VB80_9STRA</name>
<dbReference type="AlphaFoldDB" id="A0A921VB80"/>
<reference evidence="3" key="1">
    <citation type="journal article" date="2015" name="Genom Data">
        <title>Genome sequences of six Phytophthora species associated with forests in New Zealand.</title>
        <authorList>
            <person name="Studholme D.J."/>
            <person name="McDougal R.L."/>
            <person name="Sambles C."/>
            <person name="Hansen E."/>
            <person name="Hardy G."/>
            <person name="Grant M."/>
            <person name="Ganley R.J."/>
            <person name="Williams N.M."/>
        </authorList>
    </citation>
    <scope>NUCLEOTIDE SEQUENCE</scope>
    <source>
        <strain evidence="3">NZFS 3630</strain>
    </source>
</reference>
<dbReference type="EMBL" id="JPWU03000072">
    <property type="protein sequence ID" value="KAG2527829.1"/>
    <property type="molecule type" value="Genomic_DNA"/>
</dbReference>
<organism evidence="3 4">
    <name type="scientific">Phytophthora kernoviae</name>
    <dbReference type="NCBI Taxonomy" id="325452"/>
    <lineage>
        <taxon>Eukaryota</taxon>
        <taxon>Sar</taxon>
        <taxon>Stramenopiles</taxon>
        <taxon>Oomycota</taxon>
        <taxon>Peronosporomycetes</taxon>
        <taxon>Peronosporales</taxon>
        <taxon>Peronosporaceae</taxon>
        <taxon>Phytophthora</taxon>
    </lineage>
</organism>
<protein>
    <recommendedName>
        <fullName evidence="5">RxLR effector protein</fullName>
    </recommendedName>
</protein>
<dbReference type="Proteomes" id="UP000792063">
    <property type="component" value="Unassembled WGS sequence"/>
</dbReference>